<dbReference type="EnsemblPlants" id="QL04p074444:mrna">
    <property type="protein sequence ID" value="QL04p074444:mrna"/>
    <property type="gene ID" value="QL04p074444"/>
</dbReference>
<dbReference type="Proteomes" id="UP000594261">
    <property type="component" value="Chromosome 4"/>
</dbReference>
<proteinExistence type="predicted"/>
<name>A0A7N2LKC7_QUELO</name>
<accession>A0A7N2LKC7</accession>
<dbReference type="EMBL" id="LRBV02000004">
    <property type="status" value="NOT_ANNOTATED_CDS"/>
    <property type="molecule type" value="Genomic_DNA"/>
</dbReference>
<reference evidence="1" key="2">
    <citation type="submission" date="2021-01" db="UniProtKB">
        <authorList>
            <consortium name="EnsemblPlants"/>
        </authorList>
    </citation>
    <scope>IDENTIFICATION</scope>
</reference>
<evidence type="ECO:0000313" key="1">
    <source>
        <dbReference type="EnsemblPlants" id="QL04p074444:mrna"/>
    </source>
</evidence>
<dbReference type="AlphaFoldDB" id="A0A7N2LKC7"/>
<sequence>MSQRHQANVLIFNASVFNHLLDDTSLPANEVSSSVLVATYLSAALQNGKGAIGGGKPAMNGEVEKGLVTLISSDSPGLQRETLAAMFRVVEGLGFMEATQYG</sequence>
<dbReference type="InParanoid" id="A0A7N2LKC7"/>
<organism evidence="1 2">
    <name type="scientific">Quercus lobata</name>
    <name type="common">Valley oak</name>
    <dbReference type="NCBI Taxonomy" id="97700"/>
    <lineage>
        <taxon>Eukaryota</taxon>
        <taxon>Viridiplantae</taxon>
        <taxon>Streptophyta</taxon>
        <taxon>Embryophyta</taxon>
        <taxon>Tracheophyta</taxon>
        <taxon>Spermatophyta</taxon>
        <taxon>Magnoliopsida</taxon>
        <taxon>eudicotyledons</taxon>
        <taxon>Gunneridae</taxon>
        <taxon>Pentapetalae</taxon>
        <taxon>rosids</taxon>
        <taxon>fabids</taxon>
        <taxon>Fagales</taxon>
        <taxon>Fagaceae</taxon>
        <taxon>Quercus</taxon>
    </lineage>
</organism>
<protein>
    <submittedName>
        <fullName evidence="1">Uncharacterized protein</fullName>
    </submittedName>
</protein>
<reference evidence="1 2" key="1">
    <citation type="journal article" date="2016" name="G3 (Bethesda)">
        <title>First Draft Assembly and Annotation of the Genome of a California Endemic Oak Quercus lobata Nee (Fagaceae).</title>
        <authorList>
            <person name="Sork V.L."/>
            <person name="Fitz-Gibbon S.T."/>
            <person name="Puiu D."/>
            <person name="Crepeau M."/>
            <person name="Gugger P.F."/>
            <person name="Sherman R."/>
            <person name="Stevens K."/>
            <person name="Langley C.H."/>
            <person name="Pellegrini M."/>
            <person name="Salzberg S.L."/>
        </authorList>
    </citation>
    <scope>NUCLEOTIDE SEQUENCE [LARGE SCALE GENOMIC DNA]</scope>
    <source>
        <strain evidence="1 2">cv. SW786</strain>
    </source>
</reference>
<evidence type="ECO:0000313" key="2">
    <source>
        <dbReference type="Proteomes" id="UP000594261"/>
    </source>
</evidence>
<keyword evidence="2" id="KW-1185">Reference proteome</keyword>
<dbReference type="Gramene" id="QL04p074444:mrna">
    <property type="protein sequence ID" value="QL04p074444:mrna"/>
    <property type="gene ID" value="QL04p074444"/>
</dbReference>